<dbReference type="Gene3D" id="3.40.50.300">
    <property type="entry name" value="P-loop containing nucleotide triphosphate hydrolases"/>
    <property type="match status" value="1"/>
</dbReference>
<organism evidence="2 3">
    <name type="scientific">Mesosutterella porci</name>
    <dbReference type="NCBI Taxonomy" id="2915351"/>
    <lineage>
        <taxon>Bacteria</taxon>
        <taxon>Pseudomonadati</taxon>
        <taxon>Pseudomonadota</taxon>
        <taxon>Betaproteobacteria</taxon>
        <taxon>Burkholderiales</taxon>
        <taxon>Sutterellaceae</taxon>
        <taxon>Mesosutterella</taxon>
    </lineage>
</organism>
<dbReference type="PANTHER" id="PTHR13696:SF99">
    <property type="entry name" value="COBYRINIC ACID AC-DIAMIDE SYNTHASE"/>
    <property type="match status" value="1"/>
</dbReference>
<name>A0ABS9MQU3_9BURK</name>
<keyword evidence="3" id="KW-1185">Reference proteome</keyword>
<dbReference type="InterPro" id="IPR050678">
    <property type="entry name" value="DNA_Partitioning_ATPase"/>
</dbReference>
<dbReference type="EMBL" id="JAKNCT010000006">
    <property type="protein sequence ID" value="MCG5030991.1"/>
    <property type="molecule type" value="Genomic_DNA"/>
</dbReference>
<dbReference type="Proteomes" id="UP001297600">
    <property type="component" value="Unassembled WGS sequence"/>
</dbReference>
<dbReference type="Pfam" id="PF13614">
    <property type="entry name" value="AAA_31"/>
    <property type="match status" value="1"/>
</dbReference>
<evidence type="ECO:0000259" key="1">
    <source>
        <dbReference type="Pfam" id="PF13614"/>
    </source>
</evidence>
<evidence type="ECO:0000313" key="2">
    <source>
        <dbReference type="EMBL" id="MCG5030991.1"/>
    </source>
</evidence>
<proteinExistence type="predicted"/>
<feature type="domain" description="AAA" evidence="1">
    <location>
        <begin position="2"/>
        <end position="173"/>
    </location>
</feature>
<dbReference type="InterPro" id="IPR027417">
    <property type="entry name" value="P-loop_NTPase"/>
</dbReference>
<dbReference type="PIRSF" id="PIRSF009320">
    <property type="entry name" value="Nuc_binding_HP_1000"/>
    <property type="match status" value="1"/>
</dbReference>
<dbReference type="CDD" id="cd02042">
    <property type="entry name" value="ParAB_family"/>
    <property type="match status" value="1"/>
</dbReference>
<evidence type="ECO:0000313" key="3">
    <source>
        <dbReference type="Proteomes" id="UP001297600"/>
    </source>
</evidence>
<protein>
    <submittedName>
        <fullName evidence="2">ParA family protein</fullName>
    </submittedName>
</protein>
<gene>
    <name evidence="2" type="ORF">MAF45_05960</name>
</gene>
<dbReference type="SUPFAM" id="SSF52540">
    <property type="entry name" value="P-loop containing nucleoside triphosphate hydrolases"/>
    <property type="match status" value="1"/>
</dbReference>
<sequence length="253" mass="26701">MAKILAVANQKGGVGKTATTHALAAGLAARGERVLAVDLDPQGNLSYSLGLSAGPGAMALLQKSAAASEVIQSSALGLDAIGSSPDLSSADIAIAETGKEYRLKEALAPLARKYSWILIDTPPALGVLSVNALTAASKVLIVAQPDIYSLHGIERLADTVATVRRYCNPKLRIAGIALTRFNRRLILAQQASQAIDAQARELGTRLLSARIRECSAVKEAQAMKRDIFSYAPRSNAAKDYQALLDELFPPKRG</sequence>
<comment type="caution">
    <text evidence="2">The sequence shown here is derived from an EMBL/GenBank/DDBJ whole genome shotgun (WGS) entry which is preliminary data.</text>
</comment>
<accession>A0ABS9MQU3</accession>
<reference evidence="2 3" key="1">
    <citation type="submission" date="2022-02" db="EMBL/GenBank/DDBJ databases">
        <title>Mesosutterella porci, a novel member of the family Sutterellaceae from pig feces.</title>
        <authorList>
            <person name="Wylensek D."/>
            <person name="Clavel T."/>
        </authorList>
    </citation>
    <scope>NUCLEOTIDE SEQUENCE [LARGE SCALE GENOMIC DNA]</scope>
    <source>
        <strain evidence="3">oilRF-744-wt-GAM-9</strain>
    </source>
</reference>
<dbReference type="InterPro" id="IPR025669">
    <property type="entry name" value="AAA_dom"/>
</dbReference>
<dbReference type="PANTHER" id="PTHR13696">
    <property type="entry name" value="P-LOOP CONTAINING NUCLEOSIDE TRIPHOSPHATE HYDROLASE"/>
    <property type="match status" value="1"/>
</dbReference>
<dbReference type="RefSeq" id="WP_237978644.1">
    <property type="nucleotide sequence ID" value="NZ_JAKNCT010000006.1"/>
</dbReference>